<dbReference type="EMBL" id="SDKM01000010">
    <property type="protein sequence ID" value="RYP86704.1"/>
    <property type="molecule type" value="Genomic_DNA"/>
</dbReference>
<reference evidence="1 2" key="1">
    <citation type="submission" date="2019-01" db="EMBL/GenBank/DDBJ databases">
        <title>Nocardioides guangzhouensis sp. nov., an actinobacterium isolated from soil.</title>
        <authorList>
            <person name="Fu Y."/>
            <person name="Cai Y."/>
            <person name="Lin Z."/>
            <person name="Chen P."/>
        </authorList>
    </citation>
    <scope>NUCLEOTIDE SEQUENCE [LARGE SCALE GENOMIC DNA]</scope>
    <source>
        <strain evidence="1 2">130</strain>
    </source>
</reference>
<dbReference type="Gene3D" id="3.30.530.20">
    <property type="match status" value="1"/>
</dbReference>
<dbReference type="SUPFAM" id="SSF55961">
    <property type="entry name" value="Bet v1-like"/>
    <property type="match status" value="1"/>
</dbReference>
<comment type="caution">
    <text evidence="1">The sequence shown here is derived from an EMBL/GenBank/DDBJ whole genome shotgun (WGS) entry which is preliminary data.</text>
</comment>
<dbReference type="InterPro" id="IPR019587">
    <property type="entry name" value="Polyketide_cyclase/dehydratase"/>
</dbReference>
<protein>
    <submittedName>
        <fullName evidence="1">SRPBCC family protein</fullName>
    </submittedName>
</protein>
<dbReference type="RefSeq" id="WP_134716193.1">
    <property type="nucleotide sequence ID" value="NZ_SDKM01000010.1"/>
</dbReference>
<gene>
    <name evidence="1" type="ORF">EKO23_08555</name>
</gene>
<accession>A0A4Q4ZH78</accession>
<dbReference type="OrthoDB" id="7838135at2"/>
<evidence type="ECO:0000313" key="2">
    <source>
        <dbReference type="Proteomes" id="UP000295198"/>
    </source>
</evidence>
<keyword evidence="2" id="KW-1185">Reference proteome</keyword>
<name>A0A4Q4ZH78_9ACTN</name>
<proteinExistence type="predicted"/>
<dbReference type="Proteomes" id="UP000295198">
    <property type="component" value="Unassembled WGS sequence"/>
</dbReference>
<evidence type="ECO:0000313" key="1">
    <source>
        <dbReference type="EMBL" id="RYP86704.1"/>
    </source>
</evidence>
<dbReference type="AlphaFoldDB" id="A0A4Q4ZH78"/>
<dbReference type="InterPro" id="IPR023393">
    <property type="entry name" value="START-like_dom_sf"/>
</dbReference>
<sequence>MTELVVDFAPPPDVVFAYLADPRNRPAWQSSLRRVDEVSGEGVGATWLDVTTTGARPRMVVTEHEPGRSWAETGSWHGLEAALRLVFEPSGSGTLVRATFAVTSRRTPLRPLAMVLHRLAPPAVRSDLRRASLLLAGGRPPGRSPGRSTG</sequence>
<organism evidence="1 2">
    <name type="scientific">Nocardioides guangzhouensis</name>
    <dbReference type="NCBI Taxonomy" id="2497878"/>
    <lineage>
        <taxon>Bacteria</taxon>
        <taxon>Bacillati</taxon>
        <taxon>Actinomycetota</taxon>
        <taxon>Actinomycetes</taxon>
        <taxon>Propionibacteriales</taxon>
        <taxon>Nocardioidaceae</taxon>
        <taxon>Nocardioides</taxon>
    </lineage>
</organism>
<dbReference type="Pfam" id="PF10604">
    <property type="entry name" value="Polyketide_cyc2"/>
    <property type="match status" value="1"/>
</dbReference>